<comment type="caution">
    <text evidence="2">The sequence shown here is derived from an EMBL/GenBank/DDBJ whole genome shotgun (WGS) entry which is preliminary data.</text>
</comment>
<reference evidence="2 3" key="1">
    <citation type="submission" date="2020-04" db="EMBL/GenBank/DDBJ databases">
        <authorList>
            <person name="Doyle D.A."/>
        </authorList>
    </citation>
    <scope>NUCLEOTIDE SEQUENCE [LARGE SCALE GENOMIC DNA]</scope>
    <source>
        <strain evidence="2 3">P21</strain>
    </source>
</reference>
<dbReference type="Proteomes" id="UP000537131">
    <property type="component" value="Unassembled WGS sequence"/>
</dbReference>
<name>A0A7Y0EGM9_9CLOT</name>
<dbReference type="Gene3D" id="3.40.1580.10">
    <property type="entry name" value="SMI1/KNR4-like"/>
    <property type="match status" value="1"/>
</dbReference>
<protein>
    <submittedName>
        <fullName evidence="2">SMI1/KNR4 family protein</fullName>
    </submittedName>
</protein>
<organism evidence="2 3">
    <name type="scientific">Clostridium muellerianum</name>
    <dbReference type="NCBI Taxonomy" id="2716538"/>
    <lineage>
        <taxon>Bacteria</taxon>
        <taxon>Bacillati</taxon>
        <taxon>Bacillota</taxon>
        <taxon>Clostridia</taxon>
        <taxon>Eubacteriales</taxon>
        <taxon>Clostridiaceae</taxon>
        <taxon>Clostridium</taxon>
    </lineage>
</organism>
<evidence type="ECO:0000259" key="1">
    <source>
        <dbReference type="SMART" id="SM00860"/>
    </source>
</evidence>
<gene>
    <name evidence="2" type="ORF">HBE96_10045</name>
</gene>
<evidence type="ECO:0000313" key="2">
    <source>
        <dbReference type="EMBL" id="NMM63036.1"/>
    </source>
</evidence>
<keyword evidence="3" id="KW-1185">Reference proteome</keyword>
<dbReference type="SUPFAM" id="SSF160631">
    <property type="entry name" value="SMI1/KNR4-like"/>
    <property type="match status" value="1"/>
</dbReference>
<proteinExistence type="predicted"/>
<sequence length="235" mass="27354">MISLLKQVSKYAMIDINLIRKEEFIYMLLEDKYADYIKDLLNKASEYDVERKTFGSRKHQYKLNPIISEEEVKNFEKEHQIVLPEEYRFFLTKIGDGGAGPDYGIFPLEDIMDNEKYCMSKKAFIDVDLTDAMWDYAMGDEEVDSKMLDPKMLEELSKDNDVYDTVLRGVKLIGSKGCTYSNLCIINGIGRGQIVYMDWNVEPELRPFFTGLTFMEWYEKWLTEILNSITPGSLG</sequence>
<dbReference type="InterPro" id="IPR037883">
    <property type="entry name" value="Knr4/Smi1-like_sf"/>
</dbReference>
<evidence type="ECO:0000313" key="3">
    <source>
        <dbReference type="Proteomes" id="UP000537131"/>
    </source>
</evidence>
<reference evidence="2 3" key="2">
    <citation type="submission" date="2020-06" db="EMBL/GenBank/DDBJ databases">
        <title>Complete Genome Sequence of Clostridium muelleri sp. nov. P21T, an Acid-Alcohol Producing Acetogen Isolated from Old Hay.</title>
        <authorList>
            <person name="Duncan K.E."/>
            <person name="Tanner R.S."/>
        </authorList>
    </citation>
    <scope>NUCLEOTIDE SEQUENCE [LARGE SCALE GENOMIC DNA]</scope>
    <source>
        <strain evidence="2 3">P21</strain>
    </source>
</reference>
<dbReference type="EMBL" id="JABBNI010000017">
    <property type="protein sequence ID" value="NMM63036.1"/>
    <property type="molecule type" value="Genomic_DNA"/>
</dbReference>
<accession>A0A7Y0EGM9</accession>
<dbReference type="Pfam" id="PF09346">
    <property type="entry name" value="SMI1_KNR4"/>
    <property type="match status" value="1"/>
</dbReference>
<dbReference type="InterPro" id="IPR018958">
    <property type="entry name" value="Knr4/Smi1-like_dom"/>
</dbReference>
<dbReference type="RefSeq" id="WP_169297641.1">
    <property type="nucleotide sequence ID" value="NZ_JABBNI010000017.1"/>
</dbReference>
<dbReference type="AlphaFoldDB" id="A0A7Y0EGM9"/>
<feature type="domain" description="Knr4/Smi1-like" evidence="1">
    <location>
        <begin position="66"/>
        <end position="220"/>
    </location>
</feature>
<dbReference type="SMART" id="SM00860">
    <property type="entry name" value="SMI1_KNR4"/>
    <property type="match status" value="1"/>
</dbReference>